<protein>
    <submittedName>
        <fullName evidence="10 12">Anp1-domain-containing protein</fullName>
    </submittedName>
</protein>
<dbReference type="PANTHER" id="PTHR43083:SF2">
    <property type="entry name" value="MANNAN POLYMERASE II COMPLEX ANP1 SUBUNIT"/>
    <property type="match status" value="1"/>
</dbReference>
<dbReference type="GO" id="GO:0006487">
    <property type="term" value="P:protein N-linked glycosylation"/>
    <property type="evidence" value="ECO:0007669"/>
    <property type="project" value="TreeGrafter"/>
</dbReference>
<evidence type="ECO:0000256" key="4">
    <source>
        <dbReference type="ARBA" id="ARBA00022989"/>
    </source>
</evidence>
<accession>A0A6A6Z5Y4</accession>
<dbReference type="InterPro" id="IPR029044">
    <property type="entry name" value="Nucleotide-diphossugar_trans"/>
</dbReference>
<reference evidence="10 12" key="1">
    <citation type="journal article" date="2020" name="Stud. Mycol.">
        <title>101 Dothideomycetes genomes: a test case for predicting lifestyles and emergence of pathogens.</title>
        <authorList>
            <person name="Haridas S."/>
            <person name="Albert R."/>
            <person name="Binder M."/>
            <person name="Bloem J."/>
            <person name="Labutti K."/>
            <person name="Salamov A."/>
            <person name="Andreopoulos B."/>
            <person name="Baker S."/>
            <person name="Barry K."/>
            <person name="Bills G."/>
            <person name="Bluhm B."/>
            <person name="Cannon C."/>
            <person name="Castanera R."/>
            <person name="Culley D."/>
            <person name="Daum C."/>
            <person name="Ezra D."/>
            <person name="Gonzalez J."/>
            <person name="Henrissat B."/>
            <person name="Kuo A."/>
            <person name="Liang C."/>
            <person name="Lipzen A."/>
            <person name="Lutzoni F."/>
            <person name="Magnuson J."/>
            <person name="Mondo S."/>
            <person name="Nolan M."/>
            <person name="Ohm R."/>
            <person name="Pangilinan J."/>
            <person name="Park H.-J."/>
            <person name="Ramirez L."/>
            <person name="Alfaro M."/>
            <person name="Sun H."/>
            <person name="Tritt A."/>
            <person name="Yoshinaga Y."/>
            <person name="Zwiers L.-H."/>
            <person name="Turgeon B."/>
            <person name="Goodwin S."/>
            <person name="Spatafora J."/>
            <person name="Crous P."/>
            <person name="Grigoriev I."/>
        </authorList>
    </citation>
    <scope>NUCLEOTIDE SEQUENCE</scope>
    <source>
        <strain evidence="10 12">CBS 304.34</strain>
    </source>
</reference>
<dbReference type="SUPFAM" id="SSF53448">
    <property type="entry name" value="Nucleotide-diphospho-sugar transferases"/>
    <property type="match status" value="1"/>
</dbReference>
<feature type="transmembrane region" description="Helical" evidence="9">
    <location>
        <begin position="54"/>
        <end position="72"/>
    </location>
</feature>
<dbReference type="FunFam" id="3.90.550.10:FF:000017">
    <property type="entry name" value="Mannan polymerase II complex ANP1 subunit"/>
    <property type="match status" value="1"/>
</dbReference>
<evidence type="ECO:0000256" key="6">
    <source>
        <dbReference type="ARBA" id="ARBA00023136"/>
    </source>
</evidence>
<feature type="region of interest" description="Disordered" evidence="8">
    <location>
        <begin position="403"/>
        <end position="557"/>
    </location>
</feature>
<comment type="subcellular location">
    <subcellularLocation>
        <location evidence="1">Golgi apparatus membrane</location>
        <topology evidence="1">Single-pass type II membrane protein</topology>
    </subcellularLocation>
</comment>
<keyword evidence="4 9" id="KW-1133">Transmembrane helix</keyword>
<dbReference type="InterPro" id="IPR052086">
    <property type="entry name" value="Mannan_Polymerase_Subunit"/>
</dbReference>
<comment type="similarity">
    <text evidence="7">Belongs to the ANP1/MMN9/VAN1 family.</text>
</comment>
<dbReference type="PANTHER" id="PTHR43083">
    <property type="entry name" value="MANNAN POLYMERASE II"/>
    <property type="match status" value="1"/>
</dbReference>
<gene>
    <name evidence="10 12" type="ORF">BDZ99DRAFT_494087</name>
</gene>
<feature type="region of interest" description="Disordered" evidence="8">
    <location>
        <begin position="1"/>
        <end position="20"/>
    </location>
</feature>
<evidence type="ECO:0000256" key="8">
    <source>
        <dbReference type="SAM" id="MobiDB-lite"/>
    </source>
</evidence>
<dbReference type="GO" id="GO:0000009">
    <property type="term" value="F:alpha-1,6-mannosyltransferase activity"/>
    <property type="evidence" value="ECO:0007669"/>
    <property type="project" value="TreeGrafter"/>
</dbReference>
<sequence>MLPLHASPRGKMHRHAYPNGHTALPMGGSGTFEIQPHKFQPRSHASTRRRRSNIIKAIGAATAVLVILYFVFPSLITGAIPVLSFGLLAGSEDFQLETVRYYDLNNVQGTARGWEREERILLCAPLRDAAPHLPMFFSHLRNLTYPHNLIDLAFLVGDSKDNTLQLLNDLLVDVQKNEDPKQQFGEISILNKDFGQKVNQDVESRHGFAAQAGRRKSMAQARNWLLSAALRPTHSWVYWRDVDVETAPFTILEDLMRHNKDVIVPNVWRPLPDWLGGEQPYDLNSWQESETALALAETLDEDAVIVEGYAEYATWRPHLAYLRDPYGDPDMEMEIDGVGGVSILAKAKVFRSGVHFPAFSFEKHAETEGFGKMAKRMKFSVVGLPHYTIWHLYEPSVDDRRHMEEMENERKAKEAEEKAKKERLDKIHDQFENPSGQWDDDKTNIRDMAKQEIVKEVSGEESEKKPEKKPEQPTEKQAEKKPEEQAEKNPAKKAEEEPANEAEKKVDEHTEKHQEKLSEKEPADEAKTEKTKEIKAKIVDPFDEIPVIGKKDAAPES</sequence>
<keyword evidence="6 9" id="KW-0472">Membrane</keyword>
<evidence type="ECO:0000256" key="1">
    <source>
        <dbReference type="ARBA" id="ARBA00004323"/>
    </source>
</evidence>
<dbReference type="Gene3D" id="3.90.550.10">
    <property type="entry name" value="Spore Coat Polysaccharide Biosynthesis Protein SpsA, Chain A"/>
    <property type="match status" value="1"/>
</dbReference>
<dbReference type="GO" id="GO:0000032">
    <property type="term" value="P:cell wall mannoprotein biosynthetic process"/>
    <property type="evidence" value="ECO:0007669"/>
    <property type="project" value="TreeGrafter"/>
</dbReference>
<keyword evidence="2 9" id="KW-0812">Transmembrane</keyword>
<dbReference type="RefSeq" id="XP_033583192.1">
    <property type="nucleotide sequence ID" value="XM_033723290.1"/>
</dbReference>
<evidence type="ECO:0000256" key="5">
    <source>
        <dbReference type="ARBA" id="ARBA00023034"/>
    </source>
</evidence>
<evidence type="ECO:0000256" key="2">
    <source>
        <dbReference type="ARBA" id="ARBA00022692"/>
    </source>
</evidence>
<evidence type="ECO:0000256" key="3">
    <source>
        <dbReference type="ARBA" id="ARBA00022968"/>
    </source>
</evidence>
<proteinExistence type="inferred from homology"/>
<dbReference type="AlphaFoldDB" id="A0A6A6Z5Y4"/>
<feature type="compositionally biased region" description="Basic and acidic residues" evidence="8">
    <location>
        <begin position="403"/>
        <end position="431"/>
    </location>
</feature>
<name>A0A6A6Z5Y4_9PEZI</name>
<dbReference type="OrthoDB" id="204164at2759"/>
<dbReference type="Proteomes" id="UP000504636">
    <property type="component" value="Unplaced"/>
</dbReference>
<keyword evidence="11" id="KW-1185">Reference proteome</keyword>
<feature type="compositionally biased region" description="Basic and acidic residues" evidence="8">
    <location>
        <begin position="439"/>
        <end position="540"/>
    </location>
</feature>
<evidence type="ECO:0000313" key="11">
    <source>
        <dbReference type="Proteomes" id="UP000504636"/>
    </source>
</evidence>
<reference evidence="12" key="3">
    <citation type="submission" date="2025-04" db="UniProtKB">
        <authorList>
            <consortium name="RefSeq"/>
        </authorList>
    </citation>
    <scope>IDENTIFICATION</scope>
    <source>
        <strain evidence="12">CBS 304.34</strain>
    </source>
</reference>
<keyword evidence="3" id="KW-0735">Signal-anchor</keyword>
<reference evidence="12" key="2">
    <citation type="submission" date="2020-04" db="EMBL/GenBank/DDBJ databases">
        <authorList>
            <consortium name="NCBI Genome Project"/>
        </authorList>
    </citation>
    <scope>NUCLEOTIDE SEQUENCE</scope>
    <source>
        <strain evidence="12">CBS 304.34</strain>
    </source>
</reference>
<evidence type="ECO:0000256" key="9">
    <source>
        <dbReference type="SAM" id="Phobius"/>
    </source>
</evidence>
<dbReference type="EMBL" id="MU003693">
    <property type="protein sequence ID" value="KAF2816228.1"/>
    <property type="molecule type" value="Genomic_DNA"/>
</dbReference>
<evidence type="ECO:0000256" key="7">
    <source>
        <dbReference type="ARBA" id="ARBA00037964"/>
    </source>
</evidence>
<evidence type="ECO:0000313" key="10">
    <source>
        <dbReference type="EMBL" id="KAF2816228.1"/>
    </source>
</evidence>
<dbReference type="GeneID" id="54464183"/>
<evidence type="ECO:0000313" key="12">
    <source>
        <dbReference type="RefSeq" id="XP_033583192.1"/>
    </source>
</evidence>
<dbReference type="GO" id="GO:0000136">
    <property type="term" value="C:mannan polymerase complex"/>
    <property type="evidence" value="ECO:0007669"/>
    <property type="project" value="TreeGrafter"/>
</dbReference>
<dbReference type="Pfam" id="PF03452">
    <property type="entry name" value="Anp1"/>
    <property type="match status" value="1"/>
</dbReference>
<organism evidence="10">
    <name type="scientific">Mytilinidion resinicola</name>
    <dbReference type="NCBI Taxonomy" id="574789"/>
    <lineage>
        <taxon>Eukaryota</taxon>
        <taxon>Fungi</taxon>
        <taxon>Dikarya</taxon>
        <taxon>Ascomycota</taxon>
        <taxon>Pezizomycotina</taxon>
        <taxon>Dothideomycetes</taxon>
        <taxon>Pleosporomycetidae</taxon>
        <taxon>Mytilinidiales</taxon>
        <taxon>Mytilinidiaceae</taxon>
        <taxon>Mytilinidion</taxon>
    </lineage>
</organism>
<keyword evidence="5" id="KW-0333">Golgi apparatus</keyword>